<protein>
    <submittedName>
        <fullName evidence="2">Uncharacterized protein</fullName>
    </submittedName>
</protein>
<evidence type="ECO:0000313" key="2">
    <source>
        <dbReference type="EMBL" id="UTC99170.1"/>
    </source>
</evidence>
<organism evidence="2 3">
    <name type="scientific">Treponema denticola</name>
    <dbReference type="NCBI Taxonomy" id="158"/>
    <lineage>
        <taxon>Bacteria</taxon>
        <taxon>Pseudomonadati</taxon>
        <taxon>Spirochaetota</taxon>
        <taxon>Spirochaetia</taxon>
        <taxon>Spirochaetales</taxon>
        <taxon>Treponemataceae</taxon>
        <taxon>Treponema</taxon>
    </lineage>
</organism>
<proteinExistence type="predicted"/>
<evidence type="ECO:0000313" key="3">
    <source>
        <dbReference type="Proteomes" id="UP001056981"/>
    </source>
</evidence>
<dbReference type="EMBL" id="CP051635">
    <property type="protein sequence ID" value="UTC99170.1"/>
    <property type="molecule type" value="Genomic_DNA"/>
</dbReference>
<feature type="region of interest" description="Disordered" evidence="1">
    <location>
        <begin position="30"/>
        <end position="56"/>
    </location>
</feature>
<gene>
    <name evidence="2" type="ORF">E4N86_08990</name>
</gene>
<evidence type="ECO:0000256" key="1">
    <source>
        <dbReference type="SAM" id="MobiDB-lite"/>
    </source>
</evidence>
<sequence>MKDLLNNGFQPVSETEMVMVEGGYTEIDSEVIPPDWCEPHLPPPSGGGGGNSYSNQ</sequence>
<feature type="compositionally biased region" description="Gly residues" evidence="1">
    <location>
        <begin position="46"/>
        <end position="56"/>
    </location>
</feature>
<accession>A0A9Q9BB79</accession>
<dbReference type="AlphaFoldDB" id="A0A9Q9BB79"/>
<reference evidence="2" key="1">
    <citation type="submission" date="2020-04" db="EMBL/GenBank/DDBJ databases">
        <title>Comparative genomics of oral phylogroup-2 Treponema strains.</title>
        <authorList>
            <person name="Zeng H."/>
            <person name="Chan Y.K."/>
            <person name="Watt R.M."/>
        </authorList>
    </citation>
    <scope>NUCLEOTIDE SEQUENCE</scope>
    <source>
        <strain evidence="2">OMZ 905</strain>
    </source>
</reference>
<dbReference type="RefSeq" id="WP_253717777.1">
    <property type="nucleotide sequence ID" value="NZ_CP051522.1"/>
</dbReference>
<dbReference type="Proteomes" id="UP001056981">
    <property type="component" value="Chromosome"/>
</dbReference>
<name>A0A9Q9BB79_TREDN</name>